<name>A0A0E9XRW3_ANGAN</name>
<protein>
    <submittedName>
        <fullName evidence="1">Uncharacterized protein</fullName>
    </submittedName>
</protein>
<dbReference type="AlphaFoldDB" id="A0A0E9XRW3"/>
<accession>A0A0E9XRW3</accession>
<dbReference type="EMBL" id="GBXM01003213">
    <property type="protein sequence ID" value="JAI05365.1"/>
    <property type="molecule type" value="Transcribed_RNA"/>
</dbReference>
<sequence length="27" mass="3020">MNSQVSKIVKMQSRKIVLSTALTLITE</sequence>
<reference evidence="1" key="2">
    <citation type="journal article" date="2015" name="Fish Shellfish Immunol.">
        <title>Early steps in the European eel (Anguilla anguilla)-Vibrio vulnificus interaction in the gills: Role of the RtxA13 toxin.</title>
        <authorList>
            <person name="Callol A."/>
            <person name="Pajuelo D."/>
            <person name="Ebbesson L."/>
            <person name="Teles M."/>
            <person name="MacKenzie S."/>
            <person name="Amaro C."/>
        </authorList>
    </citation>
    <scope>NUCLEOTIDE SEQUENCE</scope>
</reference>
<proteinExistence type="predicted"/>
<reference evidence="1" key="1">
    <citation type="submission" date="2014-11" db="EMBL/GenBank/DDBJ databases">
        <authorList>
            <person name="Amaro Gonzalez C."/>
        </authorList>
    </citation>
    <scope>NUCLEOTIDE SEQUENCE</scope>
</reference>
<organism evidence="1">
    <name type="scientific">Anguilla anguilla</name>
    <name type="common">European freshwater eel</name>
    <name type="synonym">Muraena anguilla</name>
    <dbReference type="NCBI Taxonomy" id="7936"/>
    <lineage>
        <taxon>Eukaryota</taxon>
        <taxon>Metazoa</taxon>
        <taxon>Chordata</taxon>
        <taxon>Craniata</taxon>
        <taxon>Vertebrata</taxon>
        <taxon>Euteleostomi</taxon>
        <taxon>Actinopterygii</taxon>
        <taxon>Neopterygii</taxon>
        <taxon>Teleostei</taxon>
        <taxon>Anguilliformes</taxon>
        <taxon>Anguillidae</taxon>
        <taxon>Anguilla</taxon>
    </lineage>
</organism>
<evidence type="ECO:0000313" key="1">
    <source>
        <dbReference type="EMBL" id="JAI05365.1"/>
    </source>
</evidence>